<dbReference type="EMBL" id="REFW01000001">
    <property type="protein sequence ID" value="RMB61209.1"/>
    <property type="molecule type" value="Genomic_DNA"/>
</dbReference>
<sequence>MMMANSDTDTTHNDSRATLKDSGATFQQIRVSLAEFVSKETELAKAEVIPSAKQAGIGSGMIAGAGAFALHALWMIIIAVALAIAWLLNSVTVLGPWGSGTIAFVITAVFSLLVAFILVKLGQSRFKKVTMPEATIAEAKATFTAIGDSIGGRGPEKELAARNTIEGSTVVGR</sequence>
<keyword evidence="1" id="KW-1133">Transmembrane helix</keyword>
<evidence type="ECO:0000313" key="2">
    <source>
        <dbReference type="EMBL" id="RMB61209.1"/>
    </source>
</evidence>
<feature type="transmembrane region" description="Helical" evidence="1">
    <location>
        <begin position="100"/>
        <end position="119"/>
    </location>
</feature>
<dbReference type="Pfam" id="PF07332">
    <property type="entry name" value="Phage_holin_3_6"/>
    <property type="match status" value="1"/>
</dbReference>
<comment type="caution">
    <text evidence="2">The sequence shown here is derived from an EMBL/GenBank/DDBJ whole genome shotgun (WGS) entry which is preliminary data.</text>
</comment>
<dbReference type="InterPro" id="IPR009937">
    <property type="entry name" value="Phage_holin_3_6"/>
</dbReference>
<keyword evidence="1" id="KW-0812">Transmembrane</keyword>
<keyword evidence="3" id="KW-1185">Reference proteome</keyword>
<organism evidence="2 3">
    <name type="scientific">Tessaracoccus antarcticus</name>
    <dbReference type="NCBI Taxonomy" id="2479848"/>
    <lineage>
        <taxon>Bacteria</taxon>
        <taxon>Bacillati</taxon>
        <taxon>Actinomycetota</taxon>
        <taxon>Actinomycetes</taxon>
        <taxon>Propionibacteriales</taxon>
        <taxon>Propionibacteriaceae</taxon>
        <taxon>Tessaracoccus</taxon>
    </lineage>
</organism>
<feature type="transmembrane region" description="Helical" evidence="1">
    <location>
        <begin position="62"/>
        <end position="88"/>
    </location>
</feature>
<name>A0A3M0GJB9_9ACTN</name>
<evidence type="ECO:0000256" key="1">
    <source>
        <dbReference type="SAM" id="Phobius"/>
    </source>
</evidence>
<dbReference type="AlphaFoldDB" id="A0A3M0GJB9"/>
<gene>
    <name evidence="2" type="ORF">EAX62_00585</name>
</gene>
<proteinExistence type="predicted"/>
<evidence type="ECO:0000313" key="3">
    <source>
        <dbReference type="Proteomes" id="UP000275256"/>
    </source>
</evidence>
<keyword evidence="1" id="KW-0472">Membrane</keyword>
<dbReference type="Proteomes" id="UP000275256">
    <property type="component" value="Unassembled WGS sequence"/>
</dbReference>
<accession>A0A3M0GJB9</accession>
<reference evidence="2 3" key="1">
    <citation type="submission" date="2018-10" db="EMBL/GenBank/DDBJ databases">
        <title>Tessaracoccus antarcticuss sp. nov., isolated from sediment.</title>
        <authorList>
            <person name="Zhou L.Y."/>
            <person name="Du Z.J."/>
        </authorList>
    </citation>
    <scope>NUCLEOTIDE SEQUENCE [LARGE SCALE GENOMIC DNA]</scope>
    <source>
        <strain evidence="2 3">JDX10</strain>
    </source>
</reference>
<protein>
    <submittedName>
        <fullName evidence="2">Phage holin family protein</fullName>
    </submittedName>
</protein>